<organism evidence="3 4">
    <name type="scientific">Candidatus Ruthia endofausta</name>
    <dbReference type="NCBI Taxonomy" id="2738852"/>
    <lineage>
        <taxon>Bacteria</taxon>
        <taxon>Pseudomonadati</taxon>
        <taxon>Pseudomonadota</taxon>
        <taxon>Gammaproteobacteria</taxon>
        <taxon>Candidatus Pseudothioglobaceae</taxon>
        <taxon>Candidatus Ruthturnera</taxon>
    </lineage>
</organism>
<reference evidence="3 4" key="1">
    <citation type="submission" date="2020-05" db="EMBL/GenBank/DDBJ databases">
        <title>Horizontal transmission and recombination maintain forever young bacterial symbiont genomes.</title>
        <authorList>
            <person name="Russell S.L."/>
            <person name="Pepper-Tunick E."/>
            <person name="Svedberg J."/>
            <person name="Byrne A."/>
            <person name="Ruelas Castillo J."/>
            <person name="Vollmers C."/>
            <person name="Beinart R.A."/>
            <person name="Corbett-Detig R."/>
        </authorList>
    </citation>
    <scope>NUCLEOTIDE SEQUENCE [LARGE SCALE GENOMIC DNA]</scope>
    <source>
        <strain evidence="3">JDF_Ridge</strain>
    </source>
</reference>
<dbReference type="InterPro" id="IPR005119">
    <property type="entry name" value="LysR_subst-bd"/>
</dbReference>
<dbReference type="PANTHER" id="PTHR30537">
    <property type="entry name" value="HTH-TYPE TRANSCRIPTIONAL REGULATOR"/>
    <property type="match status" value="1"/>
</dbReference>
<keyword evidence="4" id="KW-1185">Reference proteome</keyword>
<dbReference type="GO" id="GO:0043565">
    <property type="term" value="F:sequence-specific DNA binding"/>
    <property type="evidence" value="ECO:0007669"/>
    <property type="project" value="TreeGrafter"/>
</dbReference>
<dbReference type="SUPFAM" id="SSF53850">
    <property type="entry name" value="Periplasmic binding protein-like II"/>
    <property type="match status" value="1"/>
</dbReference>
<dbReference type="GO" id="GO:0003700">
    <property type="term" value="F:DNA-binding transcription factor activity"/>
    <property type="evidence" value="ECO:0007669"/>
    <property type="project" value="TreeGrafter"/>
</dbReference>
<protein>
    <recommendedName>
        <fullName evidence="2">LysR substrate-binding domain-containing protein</fullName>
    </recommendedName>
</protein>
<sequence length="176" mass="20387">MPYLNDFNQKYPNIHINTHLGLSNFIHNDLSVHYGYQSKNSLLAKLLMYEDIFLVTSPKLLDGKYRFNKINDLKHYTLLYNSVDCHFEVYGTSLETRWKDFSELLNVDISNNKSLTFNQAYLVLQAPIMGTRQGVTITRSVLMTDNLASAQLIWIYPSYSVQSPGYHLAYPKAHKK</sequence>
<dbReference type="KEGG" id="reo:HUE58_01885"/>
<feature type="domain" description="LysR substrate-binding" evidence="2">
    <location>
        <begin position="2"/>
        <end position="174"/>
    </location>
</feature>
<dbReference type="Proteomes" id="UP000509429">
    <property type="component" value="Chromosome"/>
</dbReference>
<dbReference type="InterPro" id="IPR058163">
    <property type="entry name" value="LysR-type_TF_proteobact-type"/>
</dbReference>
<dbReference type="EMBL" id="CP054490">
    <property type="protein sequence ID" value="QKQ24780.1"/>
    <property type="molecule type" value="Genomic_DNA"/>
</dbReference>
<evidence type="ECO:0000259" key="2">
    <source>
        <dbReference type="Pfam" id="PF03466"/>
    </source>
</evidence>
<dbReference type="PANTHER" id="PTHR30537:SF74">
    <property type="entry name" value="HTH-TYPE TRANSCRIPTIONAL REGULATOR TRPI"/>
    <property type="match status" value="1"/>
</dbReference>
<evidence type="ECO:0000256" key="1">
    <source>
        <dbReference type="ARBA" id="ARBA00009437"/>
    </source>
</evidence>
<comment type="similarity">
    <text evidence="1">Belongs to the LysR transcriptional regulatory family.</text>
</comment>
<dbReference type="Pfam" id="PF03466">
    <property type="entry name" value="LysR_substrate"/>
    <property type="match status" value="1"/>
</dbReference>
<evidence type="ECO:0000313" key="3">
    <source>
        <dbReference type="EMBL" id="QKQ24780.1"/>
    </source>
</evidence>
<gene>
    <name evidence="3" type="ORF">HUE58_01885</name>
</gene>
<evidence type="ECO:0000313" key="4">
    <source>
        <dbReference type="Proteomes" id="UP000509429"/>
    </source>
</evidence>
<accession>A0A6N0HRC9</accession>
<dbReference type="GO" id="GO:0006351">
    <property type="term" value="P:DNA-templated transcription"/>
    <property type="evidence" value="ECO:0007669"/>
    <property type="project" value="TreeGrafter"/>
</dbReference>
<dbReference type="Gene3D" id="3.40.190.10">
    <property type="entry name" value="Periplasmic binding protein-like II"/>
    <property type="match status" value="2"/>
</dbReference>
<dbReference type="AlphaFoldDB" id="A0A6N0HRC9"/>
<name>A0A6N0HRC9_9GAMM</name>
<proteinExistence type="inferred from homology"/>